<protein>
    <submittedName>
        <fullName evidence="2">DUF6057 family protein</fullName>
    </submittedName>
</protein>
<evidence type="ECO:0000313" key="2">
    <source>
        <dbReference type="EMBL" id="MCJ2379168.1"/>
    </source>
</evidence>
<comment type="caution">
    <text evidence="2">The sequence shown here is derived from an EMBL/GenBank/DDBJ whole genome shotgun (WGS) entry which is preliminary data.</text>
</comment>
<keyword evidence="1" id="KW-0812">Transmembrane</keyword>
<evidence type="ECO:0000256" key="1">
    <source>
        <dbReference type="SAM" id="Phobius"/>
    </source>
</evidence>
<accession>A0ABT0BWL6</accession>
<feature type="transmembrane region" description="Helical" evidence="1">
    <location>
        <begin position="164"/>
        <end position="182"/>
    </location>
</feature>
<feature type="transmembrane region" description="Helical" evidence="1">
    <location>
        <begin position="101"/>
        <end position="119"/>
    </location>
</feature>
<name>A0ABT0BWL6_9BACT</name>
<proteinExistence type="predicted"/>
<dbReference type="RefSeq" id="WP_243322987.1">
    <property type="nucleotide sequence ID" value="NZ_JAKZMM010000001.1"/>
</dbReference>
<feature type="transmembrane region" description="Helical" evidence="1">
    <location>
        <begin position="12"/>
        <end position="33"/>
    </location>
</feature>
<feature type="transmembrane region" description="Helical" evidence="1">
    <location>
        <begin position="72"/>
        <end position="89"/>
    </location>
</feature>
<reference evidence="2 3" key="1">
    <citation type="submission" date="2022-03" db="EMBL/GenBank/DDBJ databases">
        <title>Parabacteroides sp. nov. isolated from swine feces.</title>
        <authorList>
            <person name="Bak J.E."/>
        </authorList>
    </citation>
    <scope>NUCLEOTIDE SEQUENCE [LARGE SCALE GENOMIC DNA]</scope>
    <source>
        <strain evidence="2 3">AGMB00274</strain>
    </source>
</reference>
<gene>
    <name evidence="2" type="ORF">MUN53_00775</name>
</gene>
<organism evidence="2 3">
    <name type="scientific">Parabacteroides faecalis</name>
    <dbReference type="NCBI Taxonomy" id="2924040"/>
    <lineage>
        <taxon>Bacteria</taxon>
        <taxon>Pseudomonadati</taxon>
        <taxon>Bacteroidota</taxon>
        <taxon>Bacteroidia</taxon>
        <taxon>Bacteroidales</taxon>
        <taxon>Tannerellaceae</taxon>
        <taxon>Parabacteroides</taxon>
    </lineage>
</organism>
<keyword evidence="3" id="KW-1185">Reference proteome</keyword>
<dbReference type="EMBL" id="JAKZMM010000001">
    <property type="protein sequence ID" value="MCJ2379168.1"/>
    <property type="molecule type" value="Genomic_DNA"/>
</dbReference>
<dbReference type="Pfam" id="PF19529">
    <property type="entry name" value="DUF6057"/>
    <property type="match status" value="1"/>
</dbReference>
<sequence>MKIKTILSSTPVIAFIGFWIFAAILYGDVFYMAEQYSLFAFDQQIMEFILDQPGGKLYWFGRLLLLSYHEPWIGGFLMSVLLTGTVCLVRKSFALQGKWEWISLLPSILVLWYLILKGQNLYYQQEPSVVFLWPLAVFILAALVSIAFHFISGKPSQPVSSSRWGQGICGVLFLGLYLYTWTGKENERITASMQRAYQEQNWDKMIQQAKQAKQPTRNVAAYHAIALLQTGRLLNNLLDIPYQYPDLGLINRGGLPDDGTDLYLSDCCLSSGLVNTAYHQAMERMVIDGPSCYTLKLLFFCSLLNEEYALANKYLYLLQQVPFESDFVRKYMPLVANPKVILEQPFFNRILALKPTNDSFEQSYRSPLFIGYPITGNHIRNQQTFDVSMAACLYTKLLDEVVNRTRPYKGKELPLIVEQAVVLYTYLQKERTTNLLSQFQIRPSTIQQVENFLSQYVKDGKVADELIPQLQEEYGHFYPFYYFCQNKIDEEQMKRYQILMKGGVN</sequence>
<keyword evidence="1" id="KW-0472">Membrane</keyword>
<keyword evidence="1" id="KW-1133">Transmembrane helix</keyword>
<evidence type="ECO:0000313" key="3">
    <source>
        <dbReference type="Proteomes" id="UP001165444"/>
    </source>
</evidence>
<feature type="transmembrane region" description="Helical" evidence="1">
    <location>
        <begin position="131"/>
        <end position="152"/>
    </location>
</feature>
<dbReference type="InterPro" id="IPR045692">
    <property type="entry name" value="DUF6057"/>
</dbReference>
<dbReference type="Proteomes" id="UP001165444">
    <property type="component" value="Unassembled WGS sequence"/>
</dbReference>